<proteinExistence type="predicted"/>
<accession>A0AAU8J930</accession>
<sequence length="135" mass="14971">MMKTSISLCLFGSLVFGTAIPAYAQAYSDVAYPEILAQSQTSEAIAQELIRLMAEGDFETAATKYDAEQKVTAENLEAEWSKFIQQNGDFKQQVEIRENLGNAVVITCEFEKQTIDLIVVLNEANEVISLNLPEN</sequence>
<organism evidence="3">
    <name type="scientific">Planktothricoides raciborskii GIHE-MW2</name>
    <dbReference type="NCBI Taxonomy" id="2792601"/>
    <lineage>
        <taxon>Bacteria</taxon>
        <taxon>Bacillati</taxon>
        <taxon>Cyanobacteriota</taxon>
        <taxon>Cyanophyceae</taxon>
        <taxon>Oscillatoriophycideae</taxon>
        <taxon>Oscillatoriales</taxon>
        <taxon>Oscillatoriaceae</taxon>
        <taxon>Planktothricoides</taxon>
    </lineage>
</organism>
<evidence type="ECO:0000256" key="1">
    <source>
        <dbReference type="SAM" id="SignalP"/>
    </source>
</evidence>
<dbReference type="AlphaFoldDB" id="A0AAU8J930"/>
<dbReference type="EMBL" id="CP159837">
    <property type="protein sequence ID" value="XCM35257.1"/>
    <property type="molecule type" value="Genomic_DNA"/>
</dbReference>
<protein>
    <submittedName>
        <fullName evidence="3">DUF3887 domain-containing protein</fullName>
    </submittedName>
</protein>
<feature type="domain" description="DUF3887" evidence="2">
    <location>
        <begin position="46"/>
        <end position="130"/>
    </location>
</feature>
<gene>
    <name evidence="3" type="ORF">ABWT76_003918</name>
</gene>
<dbReference type="InterPro" id="IPR024981">
    <property type="entry name" value="DUF3887"/>
</dbReference>
<evidence type="ECO:0000259" key="2">
    <source>
        <dbReference type="Pfam" id="PF13026"/>
    </source>
</evidence>
<dbReference type="Gene3D" id="3.10.450.590">
    <property type="match status" value="1"/>
</dbReference>
<feature type="chain" id="PRO_5043930459" evidence="1">
    <location>
        <begin position="25"/>
        <end position="135"/>
    </location>
</feature>
<evidence type="ECO:0000313" key="3">
    <source>
        <dbReference type="EMBL" id="XCM35257.1"/>
    </source>
</evidence>
<name>A0AAU8J930_9CYAN</name>
<dbReference type="Pfam" id="PF13026">
    <property type="entry name" value="DUF3887"/>
    <property type="match status" value="1"/>
</dbReference>
<feature type="signal peptide" evidence="1">
    <location>
        <begin position="1"/>
        <end position="24"/>
    </location>
</feature>
<keyword evidence="1" id="KW-0732">Signal</keyword>
<reference evidence="3" key="1">
    <citation type="submission" date="2024-07" db="EMBL/GenBank/DDBJ databases">
        <authorList>
            <person name="Kim Y.J."/>
            <person name="Jeong J.Y."/>
        </authorList>
    </citation>
    <scope>NUCLEOTIDE SEQUENCE</scope>
    <source>
        <strain evidence="3">GIHE-MW2</strain>
    </source>
</reference>
<dbReference type="RefSeq" id="WP_082348773.1">
    <property type="nucleotide sequence ID" value="NZ_CP159837.1"/>
</dbReference>